<keyword evidence="7 17" id="KW-0808">Transferase</keyword>
<dbReference type="InterPro" id="IPR002192">
    <property type="entry name" value="PPDK_AMP/ATP-bd"/>
</dbReference>
<evidence type="ECO:0000313" key="17">
    <source>
        <dbReference type="EMBL" id="NJB68062.1"/>
    </source>
</evidence>
<evidence type="ECO:0000256" key="1">
    <source>
        <dbReference type="ARBA" id="ARBA00001946"/>
    </source>
</evidence>
<dbReference type="EMBL" id="JAATJA010000002">
    <property type="protein sequence ID" value="NJB68062.1"/>
    <property type="molecule type" value="Genomic_DNA"/>
</dbReference>
<reference evidence="17 18" key="1">
    <citation type="submission" date="2020-03" db="EMBL/GenBank/DDBJ databases">
        <title>Genomic Encyclopedia of Type Strains, Phase IV (KMG-IV): sequencing the most valuable type-strain genomes for metagenomic binning, comparative biology and taxonomic classification.</title>
        <authorList>
            <person name="Goeker M."/>
        </authorList>
    </citation>
    <scope>NUCLEOTIDE SEQUENCE [LARGE SCALE GENOMIC DNA]</scope>
    <source>
        <strain evidence="17 18">DSM 24233</strain>
    </source>
</reference>
<evidence type="ECO:0000256" key="13">
    <source>
        <dbReference type="ARBA" id="ARBA00033470"/>
    </source>
</evidence>
<dbReference type="Proteomes" id="UP000580856">
    <property type="component" value="Unassembled WGS sequence"/>
</dbReference>
<dbReference type="PANTHER" id="PTHR43030">
    <property type="entry name" value="PHOSPHOENOLPYRUVATE SYNTHASE"/>
    <property type="match status" value="1"/>
</dbReference>
<dbReference type="PANTHER" id="PTHR43030:SF1">
    <property type="entry name" value="PHOSPHOENOLPYRUVATE SYNTHASE"/>
    <property type="match status" value="1"/>
</dbReference>
<evidence type="ECO:0000256" key="3">
    <source>
        <dbReference type="ARBA" id="ARBA00004742"/>
    </source>
</evidence>
<comment type="function">
    <text evidence="2">Catalyzes the phosphorylation of pyruvate to phosphoenolpyruvate.</text>
</comment>
<dbReference type="Gene3D" id="3.30.1490.20">
    <property type="entry name" value="ATP-grasp fold, A domain"/>
    <property type="match status" value="1"/>
</dbReference>
<comment type="similarity">
    <text evidence="4">Belongs to the PEP-utilizing enzyme family.</text>
</comment>
<feature type="domain" description="PEP-utilising enzyme mobile" evidence="15">
    <location>
        <begin position="482"/>
        <end position="551"/>
    </location>
</feature>
<comment type="pathway">
    <text evidence="3">Carbohydrate biosynthesis; gluconeogenesis.</text>
</comment>
<keyword evidence="10 17" id="KW-0418">Kinase</keyword>
<dbReference type="InterPro" id="IPR006319">
    <property type="entry name" value="PEP_synth"/>
</dbReference>
<evidence type="ECO:0000256" key="4">
    <source>
        <dbReference type="ARBA" id="ARBA00007837"/>
    </source>
</evidence>
<evidence type="ECO:0000256" key="11">
    <source>
        <dbReference type="ARBA" id="ARBA00022840"/>
    </source>
</evidence>
<dbReference type="EC" id="2.7.9.2" evidence="5"/>
<proteinExistence type="inferred from homology"/>
<dbReference type="GO" id="GO:0046872">
    <property type="term" value="F:metal ion binding"/>
    <property type="evidence" value="ECO:0007669"/>
    <property type="project" value="UniProtKB-KW"/>
</dbReference>
<evidence type="ECO:0000256" key="9">
    <source>
        <dbReference type="ARBA" id="ARBA00022741"/>
    </source>
</evidence>
<dbReference type="SUPFAM" id="SSF52009">
    <property type="entry name" value="Phosphohistidine domain"/>
    <property type="match status" value="1"/>
</dbReference>
<keyword evidence="11" id="KW-0067">ATP-binding</keyword>
<dbReference type="GO" id="GO:0005524">
    <property type="term" value="F:ATP binding"/>
    <property type="evidence" value="ECO:0007669"/>
    <property type="project" value="UniProtKB-KW"/>
</dbReference>
<dbReference type="GO" id="GO:0008986">
    <property type="term" value="F:pyruvate, water dikinase activity"/>
    <property type="evidence" value="ECO:0007669"/>
    <property type="project" value="UniProtKB-EC"/>
</dbReference>
<evidence type="ECO:0000256" key="6">
    <source>
        <dbReference type="ARBA" id="ARBA00021623"/>
    </source>
</evidence>
<keyword evidence="9" id="KW-0547">Nucleotide-binding</keyword>
<comment type="caution">
    <text evidence="17">The sequence shown here is derived from an EMBL/GenBank/DDBJ whole genome shotgun (WGS) entry which is preliminary data.</text>
</comment>
<keyword evidence="17" id="KW-0670">Pyruvate</keyword>
<comment type="cofactor">
    <cofactor evidence="1">
        <name>Mg(2+)</name>
        <dbReference type="ChEBI" id="CHEBI:18420"/>
    </cofactor>
</comment>
<evidence type="ECO:0000256" key="7">
    <source>
        <dbReference type="ARBA" id="ARBA00022679"/>
    </source>
</evidence>
<evidence type="ECO:0000259" key="15">
    <source>
        <dbReference type="Pfam" id="PF00391"/>
    </source>
</evidence>
<organism evidence="17 18">
    <name type="scientific">Desulfobaculum xiamenense</name>
    <dbReference type="NCBI Taxonomy" id="995050"/>
    <lineage>
        <taxon>Bacteria</taxon>
        <taxon>Pseudomonadati</taxon>
        <taxon>Thermodesulfobacteriota</taxon>
        <taxon>Desulfovibrionia</taxon>
        <taxon>Desulfovibrionales</taxon>
        <taxon>Desulfovibrionaceae</taxon>
        <taxon>Desulfobaculum</taxon>
    </lineage>
</organism>
<dbReference type="AlphaFoldDB" id="A0A846QNM0"/>
<evidence type="ECO:0000256" key="14">
    <source>
        <dbReference type="ARBA" id="ARBA00047700"/>
    </source>
</evidence>
<evidence type="ECO:0000256" key="10">
    <source>
        <dbReference type="ARBA" id="ARBA00022777"/>
    </source>
</evidence>
<feature type="domain" description="Pyruvate phosphate dikinase AMP/ATP-binding" evidence="16">
    <location>
        <begin position="133"/>
        <end position="442"/>
    </location>
</feature>
<sequence length="868" mass="94383">MLRLPFLSRGIRRERVERPDAAERFRERYARFKSLLESNSELLTLIADLEEKLRGETPLTMAYVREQSSRAMFHTARMVDAINDLSGGRHARLRDDLERIRAQVLDVAERPPAPPDCDLVMPHCDISVDMGHLVGGKNAHLGEMCRAGVPVPPGFAVTTAGYYRLVEHGRILDGIRKALRGADPSDTASLSRVSEDVQRLFLSAELPPDLSQAIMTAHADMCRAAGAASMPIAMRSSAIGEDGELSFAGQYLTVLNVPRERVLRTYSMVLASLFTPRAIAYRLHMGIPSENVAMSVACLGMIEAVASGVMYSRSPVDSADDRVLVNAVWGLGPYAVDGVVTPDAYLLSREEPPRLVERRVAVKPVRLEGGEGGDLREVVVPDDVAAAPCLSDAQAVELATCALRLERHFKVAQDMEWALDPRGNLVFLQSRPLHACTQASQTADAPPVAGAEVLMEGGDTACPGVGSGPVHLVRSDEDLANFPDGAVLVAAHSSPRYVVVLPRSAAVITAAGSVTGHMASLAREFGVPAVFGATKAMTLAPGRVVTVDATRRRIYAGEVQGLSHECMPARPVFSGTPVHRSLEALGRHIIPLNLTDPKSPDFVPGNCRTVHDIMRMCHEFSYREMFAISDMAAQAGGVSVRLEARLPLDLHIIDLGGGLAPHSHSARQVVPDEVTSEPFAALLSGMLHDGLQRRGPAPVSLGGFLSVMSQRMMAPPEVGHERFGDRSYAIISDRYLNFSSRVGYHYSVLDAWCGDVVNENFINFEFKGGAADDVRRTRRARAIALILEALGFRVRTSSDRVVARYRKYSPSDTRERLDQLGRLLIFTRQMDMLMNGEQSVAHAAESFLAGRYGWEPPADGTSVAARDD</sequence>
<keyword evidence="8" id="KW-0479">Metal-binding</keyword>
<dbReference type="Gene3D" id="3.30.470.20">
    <property type="entry name" value="ATP-grasp fold, B domain"/>
    <property type="match status" value="1"/>
</dbReference>
<accession>A0A846QNM0</accession>
<dbReference type="RefSeq" id="WP_167941157.1">
    <property type="nucleotide sequence ID" value="NZ_JAATJA010000002.1"/>
</dbReference>
<protein>
    <recommendedName>
        <fullName evidence="6">Phosphoenolpyruvate synthase</fullName>
        <ecNumber evidence="5">2.7.9.2</ecNumber>
    </recommendedName>
    <alternativeName>
        <fullName evidence="13">Pyruvate, water dikinase</fullName>
    </alternativeName>
</protein>
<dbReference type="Gene3D" id="3.50.30.10">
    <property type="entry name" value="Phosphohistidine domain"/>
    <property type="match status" value="1"/>
</dbReference>
<dbReference type="InterPro" id="IPR008279">
    <property type="entry name" value="PEP-util_enz_mobile_dom"/>
</dbReference>
<keyword evidence="18" id="KW-1185">Reference proteome</keyword>
<name>A0A846QNM0_9BACT</name>
<evidence type="ECO:0000256" key="12">
    <source>
        <dbReference type="ARBA" id="ARBA00022842"/>
    </source>
</evidence>
<dbReference type="InterPro" id="IPR036637">
    <property type="entry name" value="Phosphohistidine_dom_sf"/>
</dbReference>
<keyword evidence="12" id="KW-0460">Magnesium</keyword>
<dbReference type="Pfam" id="PF00391">
    <property type="entry name" value="PEP-utilizers"/>
    <property type="match status" value="1"/>
</dbReference>
<evidence type="ECO:0000259" key="16">
    <source>
        <dbReference type="Pfam" id="PF01326"/>
    </source>
</evidence>
<comment type="catalytic activity">
    <reaction evidence="14">
        <text>pyruvate + ATP + H2O = phosphoenolpyruvate + AMP + phosphate + 2 H(+)</text>
        <dbReference type="Rhea" id="RHEA:11364"/>
        <dbReference type="ChEBI" id="CHEBI:15361"/>
        <dbReference type="ChEBI" id="CHEBI:15377"/>
        <dbReference type="ChEBI" id="CHEBI:15378"/>
        <dbReference type="ChEBI" id="CHEBI:30616"/>
        <dbReference type="ChEBI" id="CHEBI:43474"/>
        <dbReference type="ChEBI" id="CHEBI:58702"/>
        <dbReference type="ChEBI" id="CHEBI:456215"/>
        <dbReference type="EC" id="2.7.9.2"/>
    </reaction>
</comment>
<dbReference type="Pfam" id="PF01326">
    <property type="entry name" value="PPDK_N"/>
    <property type="match status" value="1"/>
</dbReference>
<evidence type="ECO:0000256" key="8">
    <source>
        <dbReference type="ARBA" id="ARBA00022723"/>
    </source>
</evidence>
<dbReference type="UniPathway" id="UPA00138"/>
<dbReference type="GO" id="GO:0006094">
    <property type="term" value="P:gluconeogenesis"/>
    <property type="evidence" value="ECO:0007669"/>
    <property type="project" value="UniProtKB-UniPathway"/>
</dbReference>
<dbReference type="SUPFAM" id="SSF56059">
    <property type="entry name" value="Glutathione synthetase ATP-binding domain-like"/>
    <property type="match status" value="1"/>
</dbReference>
<evidence type="ECO:0000313" key="18">
    <source>
        <dbReference type="Proteomes" id="UP000580856"/>
    </source>
</evidence>
<dbReference type="InterPro" id="IPR013815">
    <property type="entry name" value="ATP_grasp_subdomain_1"/>
</dbReference>
<evidence type="ECO:0000256" key="5">
    <source>
        <dbReference type="ARBA" id="ARBA00011996"/>
    </source>
</evidence>
<gene>
    <name evidence="17" type="ORF">GGQ74_001735</name>
</gene>
<evidence type="ECO:0000256" key="2">
    <source>
        <dbReference type="ARBA" id="ARBA00002988"/>
    </source>
</evidence>